<name>A0AAV2PVM4_MEGNR</name>
<evidence type="ECO:0000256" key="1">
    <source>
        <dbReference type="SAM" id="SignalP"/>
    </source>
</evidence>
<feature type="signal peptide" evidence="1">
    <location>
        <begin position="1"/>
        <end position="21"/>
    </location>
</feature>
<dbReference type="InterPro" id="IPR029034">
    <property type="entry name" value="Cystine-knot_cytokine"/>
</dbReference>
<comment type="caution">
    <text evidence="2">The sequence shown here is derived from an EMBL/GenBank/DDBJ whole genome shotgun (WGS) entry which is preliminary data.</text>
</comment>
<keyword evidence="1" id="KW-0732">Signal</keyword>
<dbReference type="Proteomes" id="UP001497623">
    <property type="component" value="Unassembled WGS sequence"/>
</dbReference>
<evidence type="ECO:0000313" key="2">
    <source>
        <dbReference type="EMBL" id="CAL4065554.1"/>
    </source>
</evidence>
<reference evidence="2 3" key="1">
    <citation type="submission" date="2024-05" db="EMBL/GenBank/DDBJ databases">
        <authorList>
            <person name="Wallberg A."/>
        </authorList>
    </citation>
    <scope>NUCLEOTIDE SEQUENCE [LARGE SCALE GENOMIC DNA]</scope>
</reference>
<feature type="chain" id="PRO_5043550791" evidence="1">
    <location>
        <begin position="22"/>
        <end position="156"/>
    </location>
</feature>
<dbReference type="Gene3D" id="2.10.90.10">
    <property type="entry name" value="Cystine-knot cytokines"/>
    <property type="match status" value="1"/>
</dbReference>
<dbReference type="AlphaFoldDB" id="A0AAV2PVM4"/>
<dbReference type="SUPFAM" id="SSF57501">
    <property type="entry name" value="Cystine-knot cytokines"/>
    <property type="match status" value="1"/>
</dbReference>
<organism evidence="2 3">
    <name type="scientific">Meganyctiphanes norvegica</name>
    <name type="common">Northern krill</name>
    <name type="synonym">Thysanopoda norvegica</name>
    <dbReference type="NCBI Taxonomy" id="48144"/>
    <lineage>
        <taxon>Eukaryota</taxon>
        <taxon>Metazoa</taxon>
        <taxon>Ecdysozoa</taxon>
        <taxon>Arthropoda</taxon>
        <taxon>Crustacea</taxon>
        <taxon>Multicrustacea</taxon>
        <taxon>Malacostraca</taxon>
        <taxon>Eumalacostraca</taxon>
        <taxon>Eucarida</taxon>
        <taxon>Euphausiacea</taxon>
        <taxon>Euphausiidae</taxon>
        <taxon>Meganyctiphanes</taxon>
    </lineage>
</organism>
<dbReference type="EMBL" id="CAXKWB010001821">
    <property type="protein sequence ID" value="CAL4065554.1"/>
    <property type="molecule type" value="Genomic_DNA"/>
</dbReference>
<gene>
    <name evidence="2" type="ORF">MNOR_LOCUS4882</name>
</gene>
<accession>A0AAV2PVM4</accession>
<protein>
    <submittedName>
        <fullName evidence="2">Uncharacterized protein</fullName>
    </submittedName>
</protein>
<keyword evidence="3" id="KW-1185">Reference proteome</keyword>
<sequence length="156" mass="17869">MTVNCAVVVVILLQMTLFLLASPVVILSTTLTSVNKPDKVNEDLQPEDLINQQVQALRDHCSRPQKELLKIYHVLSDNYHGLLAANYSDLRDGNHELFSSLFLVERCNSRCRYADGLTCKALVDKNVERELYFQDKDGKYHTLRVNEHTECQCMQV</sequence>
<proteinExistence type="predicted"/>
<evidence type="ECO:0000313" key="3">
    <source>
        <dbReference type="Proteomes" id="UP001497623"/>
    </source>
</evidence>